<proteinExistence type="predicted"/>
<accession>A0A6J4H0C0</accession>
<feature type="compositionally biased region" description="Basic residues" evidence="1">
    <location>
        <begin position="50"/>
        <end position="65"/>
    </location>
</feature>
<dbReference type="GO" id="GO:0016740">
    <property type="term" value="F:transferase activity"/>
    <property type="evidence" value="ECO:0007669"/>
    <property type="project" value="UniProtKB-KW"/>
</dbReference>
<gene>
    <name evidence="2" type="ORF">AVDCRST_MAG50-911</name>
</gene>
<protein>
    <submittedName>
        <fullName evidence="2">Decaprenyl-phosphate N-acetylglucosaminephosphotransferase</fullName>
        <ecNumber evidence="2">2.7.8.35</ecNumber>
    </submittedName>
</protein>
<evidence type="ECO:0000256" key="1">
    <source>
        <dbReference type="SAM" id="MobiDB-lite"/>
    </source>
</evidence>
<keyword evidence="2" id="KW-0808">Transferase</keyword>
<name>A0A6J4H0C0_9ACTN</name>
<evidence type="ECO:0000313" key="2">
    <source>
        <dbReference type="EMBL" id="CAA9209370.1"/>
    </source>
</evidence>
<dbReference type="AlphaFoldDB" id="A0A6J4H0C0"/>
<dbReference type="EMBL" id="CADCTF010000001">
    <property type="protein sequence ID" value="CAA9209370.1"/>
    <property type="molecule type" value="Genomic_DNA"/>
</dbReference>
<reference evidence="2" key="1">
    <citation type="submission" date="2020-02" db="EMBL/GenBank/DDBJ databases">
        <authorList>
            <person name="Meier V. D."/>
        </authorList>
    </citation>
    <scope>NUCLEOTIDE SEQUENCE</scope>
    <source>
        <strain evidence="2">AVDCRST_MAG50</strain>
    </source>
</reference>
<feature type="non-terminal residue" evidence="2">
    <location>
        <position position="377"/>
    </location>
</feature>
<feature type="compositionally biased region" description="Basic residues" evidence="1">
    <location>
        <begin position="281"/>
        <end position="294"/>
    </location>
</feature>
<feature type="region of interest" description="Disordered" evidence="1">
    <location>
        <begin position="21"/>
        <end position="248"/>
    </location>
</feature>
<feature type="compositionally biased region" description="Basic residues" evidence="1">
    <location>
        <begin position="239"/>
        <end position="248"/>
    </location>
</feature>
<feature type="compositionally biased region" description="Basic and acidic residues" evidence="1">
    <location>
        <begin position="326"/>
        <end position="340"/>
    </location>
</feature>
<feature type="non-terminal residue" evidence="2">
    <location>
        <position position="1"/>
    </location>
</feature>
<dbReference type="EC" id="2.7.8.35" evidence="2"/>
<feature type="compositionally biased region" description="Basic residues" evidence="1">
    <location>
        <begin position="80"/>
        <end position="97"/>
    </location>
</feature>
<feature type="region of interest" description="Disordered" evidence="1">
    <location>
        <begin position="281"/>
        <end position="377"/>
    </location>
</feature>
<feature type="compositionally biased region" description="Basic residues" evidence="1">
    <location>
        <begin position="148"/>
        <end position="177"/>
    </location>
</feature>
<feature type="compositionally biased region" description="Basic residues" evidence="1">
    <location>
        <begin position="364"/>
        <end position="377"/>
    </location>
</feature>
<organism evidence="2">
    <name type="scientific">uncultured Acidimicrobiales bacterium</name>
    <dbReference type="NCBI Taxonomy" id="310071"/>
    <lineage>
        <taxon>Bacteria</taxon>
        <taxon>Bacillati</taxon>
        <taxon>Actinomycetota</taxon>
        <taxon>Acidimicrobiia</taxon>
        <taxon>Acidimicrobiales</taxon>
        <taxon>environmental samples</taxon>
    </lineage>
</organism>
<sequence>EGLPAGRWGCVCHHLRPHLLRAPPRHPLRRGGEARRAPGPPEAHADDRRSRHVPRLPRGHGRGRPPRAVPGHLPRLIGAPRHRDRGRHHVRRRHGRRPPGVVTPRQDGRPGAGRHAAVPAGGGHVLLPDPLCGDRLDRPRPPAPAHRAVGHRHGQRRELHRRPRRAGGRHRRHRRRGVLPLRHPPVRRSAARAEQRGPAGGDHHGRHLPRLPAPQLPRQDHDGRRRRAVPRPVDGGLHTARRGPHRRPVQRQHVLLLRPHLHPLLHPGRPDHRHRVRHHPPVAARHVGRPRRSRPPALPAPHPGPWAASRRPHPVGVDSRAVRPGARADLHRPGQRDHPPGRGGAVHPPVHLLPPGCPPEGVRRGRRAAPRRGARWL</sequence>